<evidence type="ECO:0000256" key="3">
    <source>
        <dbReference type="ARBA" id="ARBA00023125"/>
    </source>
</evidence>
<dbReference type="Pfam" id="PF01420">
    <property type="entry name" value="Methylase_S"/>
    <property type="match status" value="1"/>
</dbReference>
<keyword evidence="6" id="KW-0378">Hydrolase</keyword>
<feature type="domain" description="Type I restriction modification DNA specificity" evidence="5">
    <location>
        <begin position="13"/>
        <end position="175"/>
    </location>
</feature>
<keyword evidence="6" id="KW-0255">Endonuclease</keyword>
<dbReference type="GO" id="GO:0003677">
    <property type="term" value="F:DNA binding"/>
    <property type="evidence" value="ECO:0007669"/>
    <property type="project" value="UniProtKB-KW"/>
</dbReference>
<evidence type="ECO:0000256" key="4">
    <source>
        <dbReference type="ARBA" id="ARBA00038652"/>
    </source>
</evidence>
<dbReference type="PANTHER" id="PTHR43140">
    <property type="entry name" value="TYPE-1 RESTRICTION ENZYME ECOKI SPECIFICITY PROTEIN"/>
    <property type="match status" value="1"/>
</dbReference>
<protein>
    <submittedName>
        <fullName evidence="6">Restriction endonuclease subunit S</fullName>
    </submittedName>
</protein>
<comment type="subunit">
    <text evidence="4">The methyltransferase is composed of M and S polypeptides.</text>
</comment>
<reference evidence="6 7" key="1">
    <citation type="submission" date="2019-06" db="EMBL/GenBank/DDBJ databases">
        <title>The organization of the Streptococcus sanguinis genomes.</title>
        <authorList>
            <person name="Wang H.Y."/>
            <person name="Chen Y.Y.M."/>
            <person name="Wu C.H."/>
        </authorList>
    </citation>
    <scope>NUCLEOTIDE SEQUENCE [LARGE SCALE GENOMIC DNA]</scope>
    <source>
        <strain evidence="6 7">CGMH058</strain>
    </source>
</reference>
<evidence type="ECO:0000256" key="1">
    <source>
        <dbReference type="ARBA" id="ARBA00010923"/>
    </source>
</evidence>
<dbReference type="Proteomes" id="UP000509535">
    <property type="component" value="Chromosome"/>
</dbReference>
<sequence>MFCDYGSPYGNIPENWLLSTLDSVSNLYTGNSINATEKKKYFSGVDGFNYIATKDVNFDSTINYDNGIRIPDRYLSKFKISYSNSVLLCLEGGSAGRKIGLLEQDVCFGNKLCSLSFYYGENKWLYYFLQSPQFLSDFQESKSGIIGGVSKNNLGNILIPVLPRNEQMRITQEIDLLFQKVSQL</sequence>
<evidence type="ECO:0000313" key="7">
    <source>
        <dbReference type="Proteomes" id="UP000509535"/>
    </source>
</evidence>
<accession>A0A7H8V3P5</accession>
<dbReference type="Gene3D" id="3.90.220.20">
    <property type="entry name" value="DNA methylase specificity domains"/>
    <property type="match status" value="1"/>
</dbReference>
<dbReference type="GO" id="GO:0004519">
    <property type="term" value="F:endonuclease activity"/>
    <property type="evidence" value="ECO:0007669"/>
    <property type="project" value="UniProtKB-KW"/>
</dbReference>
<dbReference type="GO" id="GO:0009307">
    <property type="term" value="P:DNA restriction-modification system"/>
    <property type="evidence" value="ECO:0007669"/>
    <property type="project" value="UniProtKB-KW"/>
</dbReference>
<dbReference type="SUPFAM" id="SSF116734">
    <property type="entry name" value="DNA methylase specificity domain"/>
    <property type="match status" value="1"/>
</dbReference>
<dbReference type="REBASE" id="408399">
    <property type="entry name" value="S4.Ssa058ORF1455P"/>
</dbReference>
<comment type="similarity">
    <text evidence="1">Belongs to the type-I restriction system S methylase family.</text>
</comment>
<name>A0A7H8V3P5_STRSA</name>
<evidence type="ECO:0000259" key="5">
    <source>
        <dbReference type="Pfam" id="PF01420"/>
    </source>
</evidence>
<dbReference type="PANTHER" id="PTHR43140:SF1">
    <property type="entry name" value="TYPE I RESTRICTION ENZYME ECOKI SPECIFICITY SUBUNIT"/>
    <property type="match status" value="1"/>
</dbReference>
<dbReference type="InterPro" id="IPR051212">
    <property type="entry name" value="Type-I_RE_S_subunit"/>
</dbReference>
<organism evidence="6 7">
    <name type="scientific">Streptococcus sanguinis</name>
    <dbReference type="NCBI Taxonomy" id="1305"/>
    <lineage>
        <taxon>Bacteria</taxon>
        <taxon>Bacillati</taxon>
        <taxon>Bacillota</taxon>
        <taxon>Bacilli</taxon>
        <taxon>Lactobacillales</taxon>
        <taxon>Streptococcaceae</taxon>
        <taxon>Streptococcus</taxon>
    </lineage>
</organism>
<evidence type="ECO:0000313" key="6">
    <source>
        <dbReference type="EMBL" id="QLB51153.1"/>
    </source>
</evidence>
<keyword evidence="6" id="KW-0540">Nuclease</keyword>
<gene>
    <name evidence="6" type="ORF">FDP16_01475</name>
</gene>
<dbReference type="EMBL" id="CP040798">
    <property type="protein sequence ID" value="QLB51153.1"/>
    <property type="molecule type" value="Genomic_DNA"/>
</dbReference>
<dbReference type="InterPro" id="IPR000055">
    <property type="entry name" value="Restrct_endonuc_typeI_TRD"/>
</dbReference>
<dbReference type="AlphaFoldDB" id="A0A7H8V3P5"/>
<keyword evidence="3" id="KW-0238">DNA-binding</keyword>
<proteinExistence type="inferred from homology"/>
<evidence type="ECO:0000256" key="2">
    <source>
        <dbReference type="ARBA" id="ARBA00022747"/>
    </source>
</evidence>
<dbReference type="RefSeq" id="WP_176799755.1">
    <property type="nucleotide sequence ID" value="NZ_CP040798.1"/>
</dbReference>
<dbReference type="InterPro" id="IPR044946">
    <property type="entry name" value="Restrct_endonuc_typeI_TRD_sf"/>
</dbReference>
<keyword evidence="2" id="KW-0680">Restriction system</keyword>